<comment type="subcellular location">
    <subcellularLocation>
        <location evidence="1 10">Cytoplasm</location>
    </subcellularLocation>
</comment>
<dbReference type="GO" id="GO:0003677">
    <property type="term" value="F:DNA binding"/>
    <property type="evidence" value="ECO:0007669"/>
    <property type="project" value="UniProtKB-UniRule"/>
</dbReference>
<proteinExistence type="inferred from homology"/>
<evidence type="ECO:0000256" key="7">
    <source>
        <dbReference type="ARBA" id="ARBA00022705"/>
    </source>
</evidence>
<geneLocation type="plasmid" evidence="14">
    <name>p12/29</name>
</geneLocation>
<evidence type="ECO:0000256" key="4">
    <source>
        <dbReference type="ARBA" id="ARBA00022490"/>
    </source>
</evidence>
<organism evidence="14">
    <name type="scientific">Clostridium botulinum</name>
    <dbReference type="NCBI Taxonomy" id="1491"/>
    <lineage>
        <taxon>Bacteria</taxon>
        <taxon>Bacillati</taxon>
        <taxon>Bacillota</taxon>
        <taxon>Clostridia</taxon>
        <taxon>Eubacteriales</taxon>
        <taxon>Clostridiaceae</taxon>
        <taxon>Clostridium</taxon>
    </lineage>
</organism>
<dbReference type="Pfam" id="PF02767">
    <property type="entry name" value="DNA_pol3_beta_2"/>
    <property type="match status" value="1"/>
</dbReference>
<dbReference type="GO" id="GO:0009360">
    <property type="term" value="C:DNA polymerase III complex"/>
    <property type="evidence" value="ECO:0007669"/>
    <property type="project" value="InterPro"/>
</dbReference>
<evidence type="ECO:0000256" key="3">
    <source>
        <dbReference type="ARBA" id="ARBA00021035"/>
    </source>
</evidence>
<dbReference type="Pfam" id="PF00712">
    <property type="entry name" value="DNA_pol3_beta"/>
    <property type="match status" value="1"/>
</dbReference>
<evidence type="ECO:0000259" key="11">
    <source>
        <dbReference type="Pfam" id="PF00712"/>
    </source>
</evidence>
<evidence type="ECO:0000256" key="6">
    <source>
        <dbReference type="ARBA" id="ARBA00022695"/>
    </source>
</evidence>
<reference evidence="14" key="1">
    <citation type="journal article" date="2016" name="Genome Biol. Evol.">
        <title>Evolution of chromosomal Clostridium botulinum type E neurotoxin gene clusters: evidence provided by their rare plasmid borne counterparts.</title>
        <authorList>
            <person name="Carter A.T."/>
            <person name="Austin J.W."/>
            <person name="Weedmark K.A."/>
            <person name="Peck M.W."/>
        </authorList>
    </citation>
    <scope>NUCLEOTIDE SEQUENCE</scope>
    <source>
        <strain evidence="14">IFR 12/29</strain>
        <plasmid evidence="14">p12/29</plasmid>
    </source>
</reference>
<evidence type="ECO:0000256" key="10">
    <source>
        <dbReference type="PIRNR" id="PIRNR000804"/>
    </source>
</evidence>
<keyword evidence="5 10" id="KW-0808">Transferase</keyword>
<dbReference type="NCBIfam" id="TIGR00663">
    <property type="entry name" value="dnan"/>
    <property type="match status" value="1"/>
</dbReference>
<dbReference type="GO" id="GO:0003887">
    <property type="term" value="F:DNA-directed DNA polymerase activity"/>
    <property type="evidence" value="ECO:0007669"/>
    <property type="project" value="UniProtKB-UniRule"/>
</dbReference>
<keyword evidence="4 10" id="KW-0963">Cytoplasm</keyword>
<feature type="domain" description="DNA polymerase III beta sliding clamp N-terminal" evidence="11">
    <location>
        <begin position="1"/>
        <end position="118"/>
    </location>
</feature>
<evidence type="ECO:0000256" key="9">
    <source>
        <dbReference type="ARBA" id="ARBA00023125"/>
    </source>
</evidence>
<dbReference type="Pfam" id="PF02768">
    <property type="entry name" value="DNA_pol3_beta_3"/>
    <property type="match status" value="1"/>
</dbReference>
<feature type="domain" description="DNA polymerase III beta sliding clamp C-terminal" evidence="13">
    <location>
        <begin position="243"/>
        <end position="370"/>
    </location>
</feature>
<dbReference type="InterPro" id="IPR022635">
    <property type="entry name" value="DNA_polIII_beta_C"/>
</dbReference>
<evidence type="ECO:0000313" key="14">
    <source>
        <dbReference type="EMBL" id="ALT05378.1"/>
    </source>
</evidence>
<keyword evidence="9" id="KW-0238">DNA-binding</keyword>
<dbReference type="InterPro" id="IPR022637">
    <property type="entry name" value="DNA_polIII_beta_cen"/>
</dbReference>
<feature type="domain" description="DNA polymerase III beta sliding clamp central" evidence="12">
    <location>
        <begin position="129"/>
        <end position="238"/>
    </location>
</feature>
<dbReference type="RefSeq" id="WP_172688271.1">
    <property type="nucleotide sequence ID" value="NZ_KT897275.1"/>
</dbReference>
<accession>A0A126JI59</accession>
<dbReference type="PANTHER" id="PTHR30478:SF0">
    <property type="entry name" value="BETA SLIDING CLAMP"/>
    <property type="match status" value="1"/>
</dbReference>
<dbReference type="InterPro" id="IPR001001">
    <property type="entry name" value="DNA_polIII_beta"/>
</dbReference>
<evidence type="ECO:0000256" key="2">
    <source>
        <dbReference type="ARBA" id="ARBA00010752"/>
    </source>
</evidence>
<dbReference type="GO" id="GO:0006271">
    <property type="term" value="P:DNA strand elongation involved in DNA replication"/>
    <property type="evidence" value="ECO:0007669"/>
    <property type="project" value="TreeGrafter"/>
</dbReference>
<evidence type="ECO:0000256" key="5">
    <source>
        <dbReference type="ARBA" id="ARBA00022679"/>
    </source>
</evidence>
<dbReference type="CDD" id="cd00140">
    <property type="entry name" value="beta_clamp"/>
    <property type="match status" value="1"/>
</dbReference>
<dbReference type="GO" id="GO:0008408">
    <property type="term" value="F:3'-5' exonuclease activity"/>
    <property type="evidence" value="ECO:0007669"/>
    <property type="project" value="InterPro"/>
</dbReference>
<dbReference type="InterPro" id="IPR046938">
    <property type="entry name" value="DNA_clamp_sf"/>
</dbReference>
<evidence type="ECO:0000256" key="8">
    <source>
        <dbReference type="ARBA" id="ARBA00022932"/>
    </source>
</evidence>
<keyword evidence="6 10" id="KW-0548">Nucleotidyltransferase</keyword>
<dbReference type="PANTHER" id="PTHR30478">
    <property type="entry name" value="DNA POLYMERASE III SUBUNIT BETA"/>
    <property type="match status" value="1"/>
</dbReference>
<dbReference type="SMART" id="SM00480">
    <property type="entry name" value="POL3Bc"/>
    <property type="match status" value="1"/>
</dbReference>
<comment type="subunit">
    <text evidence="10">Forms a ring-shaped head-to-tail homodimer around DNA.</text>
</comment>
<protein>
    <recommendedName>
        <fullName evidence="3 10">Beta sliding clamp</fullName>
    </recommendedName>
</protein>
<dbReference type="AlphaFoldDB" id="A0A126JI59"/>
<comment type="function">
    <text evidence="10">Confers DNA tethering and processivity to DNA polymerases and other proteins. Acts as a clamp, forming a ring around DNA (a reaction catalyzed by the clamp-loading complex) which diffuses in an ATP-independent manner freely and bidirectionally along dsDNA. Initially characterized for its ability to contact the catalytic subunit of DNA polymerase III (Pol III), a complex, multichain enzyme responsible for most of the replicative synthesis in bacteria; Pol III exhibits 3'-5' exonuclease proofreading activity. The beta chain is required for initiation of replication as well as for processivity of DNA replication.</text>
</comment>
<dbReference type="PIRSF" id="PIRSF000804">
    <property type="entry name" value="DNA_pol_III_b"/>
    <property type="match status" value="1"/>
</dbReference>
<dbReference type="InterPro" id="IPR022634">
    <property type="entry name" value="DNA_polIII_beta_N"/>
</dbReference>
<dbReference type="EMBL" id="KT897275">
    <property type="protein sequence ID" value="ALT05378.1"/>
    <property type="molecule type" value="Genomic_DNA"/>
</dbReference>
<dbReference type="GO" id="GO:0005737">
    <property type="term" value="C:cytoplasm"/>
    <property type="evidence" value="ECO:0007669"/>
    <property type="project" value="UniProtKB-SubCell"/>
</dbReference>
<keyword evidence="14" id="KW-0614">Plasmid</keyword>
<sequence length="373" mass="41839">MKFIIEKNELLRNVEKASKAITGKSTLSILKGIMIQVANGQIIMLGSDIDLSILARGTCEVIDPGSMLVDAKIFIEIIRKLPNGDITIEITEDELVSITCKKSKFSIVKMNDKEYPQFPKETNGTEITVSKEVFRQMIGEVYFAVAQDSTRPILQGILYEVKDGILKLVALDGYRIATSSNNVESDIDIRAIIEGNSLATISKLIDSNGDIKIYLHQNHVEFRLDNLIIYSRLLDGEYVNYESLLPNESKLDVTIDRLEFLNAIQRSALIAKSGDSMNPVLTLTIKNDGILDTLIINSNSVKGRAREEINIEIKGYENELEIAFNGRYLEEMLKNMTADKIIMKFIGSLNPCICTPFESNYAQYLILPVRLTK</sequence>
<evidence type="ECO:0000259" key="13">
    <source>
        <dbReference type="Pfam" id="PF02768"/>
    </source>
</evidence>
<evidence type="ECO:0000256" key="1">
    <source>
        <dbReference type="ARBA" id="ARBA00004496"/>
    </source>
</evidence>
<dbReference type="Gene3D" id="3.70.10.10">
    <property type="match status" value="1"/>
</dbReference>
<dbReference type="SUPFAM" id="SSF55979">
    <property type="entry name" value="DNA clamp"/>
    <property type="match status" value="3"/>
</dbReference>
<name>A0A126JI59_CLOBO</name>
<keyword evidence="8 10" id="KW-0239">DNA-directed DNA polymerase</keyword>
<evidence type="ECO:0000259" key="12">
    <source>
        <dbReference type="Pfam" id="PF02767"/>
    </source>
</evidence>
<dbReference type="Gene3D" id="3.10.150.10">
    <property type="entry name" value="DNA Polymerase III, subunit A, domain 2"/>
    <property type="match status" value="1"/>
</dbReference>
<comment type="similarity">
    <text evidence="2 10">Belongs to the beta sliding clamp family.</text>
</comment>
<keyword evidence="7 10" id="KW-0235">DNA replication</keyword>